<comment type="similarity">
    <text evidence="2">Belongs to the major facilitator superfamily. Sugar transporter (TC 2.A.1.1) family.</text>
</comment>
<dbReference type="InterPro" id="IPR036259">
    <property type="entry name" value="MFS_trans_sf"/>
</dbReference>
<dbReference type="InterPro" id="IPR005828">
    <property type="entry name" value="MFS_sugar_transport-like"/>
</dbReference>
<dbReference type="GO" id="GO:0005351">
    <property type="term" value="F:carbohydrate:proton symporter activity"/>
    <property type="evidence" value="ECO:0007669"/>
    <property type="project" value="TreeGrafter"/>
</dbReference>
<name>A0AAD7E4F0_9AGAR</name>
<feature type="transmembrane region" description="Helical" evidence="6">
    <location>
        <begin position="191"/>
        <end position="211"/>
    </location>
</feature>
<dbReference type="GO" id="GO:0016020">
    <property type="term" value="C:membrane"/>
    <property type="evidence" value="ECO:0007669"/>
    <property type="project" value="UniProtKB-SubCell"/>
</dbReference>
<feature type="transmembrane region" description="Helical" evidence="6">
    <location>
        <begin position="322"/>
        <end position="342"/>
    </location>
</feature>
<organism evidence="8 9">
    <name type="scientific">Mycena pura</name>
    <dbReference type="NCBI Taxonomy" id="153505"/>
    <lineage>
        <taxon>Eukaryota</taxon>
        <taxon>Fungi</taxon>
        <taxon>Dikarya</taxon>
        <taxon>Basidiomycota</taxon>
        <taxon>Agaricomycotina</taxon>
        <taxon>Agaricomycetes</taxon>
        <taxon>Agaricomycetidae</taxon>
        <taxon>Agaricales</taxon>
        <taxon>Marasmiineae</taxon>
        <taxon>Mycenaceae</taxon>
        <taxon>Mycena</taxon>
    </lineage>
</organism>
<proteinExistence type="inferred from homology"/>
<evidence type="ECO:0000256" key="5">
    <source>
        <dbReference type="ARBA" id="ARBA00023136"/>
    </source>
</evidence>
<evidence type="ECO:0000256" key="4">
    <source>
        <dbReference type="ARBA" id="ARBA00022989"/>
    </source>
</evidence>
<evidence type="ECO:0000313" key="9">
    <source>
        <dbReference type="Proteomes" id="UP001219525"/>
    </source>
</evidence>
<feature type="transmembrane region" description="Helical" evidence="6">
    <location>
        <begin position="131"/>
        <end position="151"/>
    </location>
</feature>
<evidence type="ECO:0000313" key="8">
    <source>
        <dbReference type="EMBL" id="KAJ7228299.1"/>
    </source>
</evidence>
<feature type="transmembrane region" description="Helical" evidence="6">
    <location>
        <begin position="383"/>
        <end position="406"/>
    </location>
</feature>
<dbReference type="Pfam" id="PF00083">
    <property type="entry name" value="Sugar_tr"/>
    <property type="match status" value="1"/>
</dbReference>
<dbReference type="PANTHER" id="PTHR48022">
    <property type="entry name" value="PLASTIDIC GLUCOSE TRANSPORTER 4"/>
    <property type="match status" value="1"/>
</dbReference>
<feature type="domain" description="Major facilitator superfamily (MFS) profile" evidence="7">
    <location>
        <begin position="54"/>
        <end position="448"/>
    </location>
</feature>
<dbReference type="InterPro" id="IPR020846">
    <property type="entry name" value="MFS_dom"/>
</dbReference>
<dbReference type="AlphaFoldDB" id="A0AAD7E4F0"/>
<dbReference type="PANTHER" id="PTHR48022:SF79">
    <property type="entry name" value="LACTOSE PERMEASE, PUTATIVE (AFU_ORTHOLOGUE AFUA_6G01860)-RELATED"/>
    <property type="match status" value="1"/>
</dbReference>
<evidence type="ECO:0000256" key="3">
    <source>
        <dbReference type="ARBA" id="ARBA00022692"/>
    </source>
</evidence>
<evidence type="ECO:0000256" key="6">
    <source>
        <dbReference type="SAM" id="Phobius"/>
    </source>
</evidence>
<sequence>MSEKKPSEQLATQHNESDLSQVDNSVLNADLARVLSVGPQLKPLSANSFKLYAILLVSFMGSLSFGFDTSVISSVNGMIQFTEYFHIGGGSTGGGQGVVTAMLYSIFSFGCIVGSFVAGPVADSHRWGRRGAMFIASIIILAGVSTVTAAQSRIYLFFGRFLIGFGSSLNYSAAPAYVAEMAPPQWRGRLAGLYNMFSLIGSIVCSGLTIATGRFDSSWSWRLPFAMQLVPTTCLAVGVCLIPESPRWLMSVGRNEEARKIVAKYHGNGDVAAPLVLLEYRELEEYIKTRTYSQRAGWRDLFDYSELFSSPTARYRTLLTSWLGLCCQWSGIGMFYYITVVFDLAGVKTQERRLTFSSVAIAMGACGIYPPECLAFATRAKGLALVALTESLASLVSNFAGAVAFQKIGWKYILVPAVWDAVQVFITWSCAVETKGRTLEELDEIFKV</sequence>
<dbReference type="EMBL" id="JARJCW010000002">
    <property type="protein sequence ID" value="KAJ7228299.1"/>
    <property type="molecule type" value="Genomic_DNA"/>
</dbReference>
<comment type="caution">
    <text evidence="8">The sequence shown here is derived from an EMBL/GenBank/DDBJ whole genome shotgun (WGS) entry which is preliminary data.</text>
</comment>
<comment type="subcellular location">
    <subcellularLocation>
        <location evidence="1">Membrane</location>
        <topology evidence="1">Multi-pass membrane protein</topology>
    </subcellularLocation>
</comment>
<gene>
    <name evidence="8" type="ORF">GGX14DRAFT_554401</name>
</gene>
<dbReference type="SUPFAM" id="SSF103473">
    <property type="entry name" value="MFS general substrate transporter"/>
    <property type="match status" value="1"/>
</dbReference>
<feature type="transmembrane region" description="Helical" evidence="6">
    <location>
        <begin position="157"/>
        <end position="179"/>
    </location>
</feature>
<protein>
    <recommendedName>
        <fullName evidence="7">Major facilitator superfamily (MFS) profile domain-containing protein</fullName>
    </recommendedName>
</protein>
<keyword evidence="3 6" id="KW-0812">Transmembrane</keyword>
<keyword evidence="9" id="KW-1185">Reference proteome</keyword>
<feature type="transmembrane region" description="Helical" evidence="6">
    <location>
        <begin position="223"/>
        <end position="242"/>
    </location>
</feature>
<dbReference type="InterPro" id="IPR050360">
    <property type="entry name" value="MFS_Sugar_Transporters"/>
</dbReference>
<accession>A0AAD7E4F0</accession>
<evidence type="ECO:0000256" key="2">
    <source>
        <dbReference type="ARBA" id="ARBA00010992"/>
    </source>
</evidence>
<reference evidence="8" key="1">
    <citation type="submission" date="2023-03" db="EMBL/GenBank/DDBJ databases">
        <title>Massive genome expansion in bonnet fungi (Mycena s.s.) driven by repeated elements and novel gene families across ecological guilds.</title>
        <authorList>
            <consortium name="Lawrence Berkeley National Laboratory"/>
            <person name="Harder C.B."/>
            <person name="Miyauchi S."/>
            <person name="Viragh M."/>
            <person name="Kuo A."/>
            <person name="Thoen E."/>
            <person name="Andreopoulos B."/>
            <person name="Lu D."/>
            <person name="Skrede I."/>
            <person name="Drula E."/>
            <person name="Henrissat B."/>
            <person name="Morin E."/>
            <person name="Kohler A."/>
            <person name="Barry K."/>
            <person name="LaButti K."/>
            <person name="Morin E."/>
            <person name="Salamov A."/>
            <person name="Lipzen A."/>
            <person name="Mereny Z."/>
            <person name="Hegedus B."/>
            <person name="Baldrian P."/>
            <person name="Stursova M."/>
            <person name="Weitz H."/>
            <person name="Taylor A."/>
            <person name="Grigoriev I.V."/>
            <person name="Nagy L.G."/>
            <person name="Martin F."/>
            <person name="Kauserud H."/>
        </authorList>
    </citation>
    <scope>NUCLEOTIDE SEQUENCE</scope>
    <source>
        <strain evidence="8">9144</strain>
    </source>
</reference>
<evidence type="ECO:0000256" key="1">
    <source>
        <dbReference type="ARBA" id="ARBA00004141"/>
    </source>
</evidence>
<dbReference type="Proteomes" id="UP001219525">
    <property type="component" value="Unassembled WGS sequence"/>
</dbReference>
<feature type="transmembrane region" description="Helical" evidence="6">
    <location>
        <begin position="49"/>
        <end position="67"/>
    </location>
</feature>
<dbReference type="Gene3D" id="1.20.1250.20">
    <property type="entry name" value="MFS general substrate transporter like domains"/>
    <property type="match status" value="2"/>
</dbReference>
<keyword evidence="4 6" id="KW-1133">Transmembrane helix</keyword>
<evidence type="ECO:0000259" key="7">
    <source>
        <dbReference type="PROSITE" id="PS50850"/>
    </source>
</evidence>
<feature type="transmembrane region" description="Helical" evidence="6">
    <location>
        <begin position="101"/>
        <end position="119"/>
    </location>
</feature>
<feature type="transmembrane region" description="Helical" evidence="6">
    <location>
        <begin position="354"/>
        <end position="371"/>
    </location>
</feature>
<dbReference type="PROSITE" id="PS50850">
    <property type="entry name" value="MFS"/>
    <property type="match status" value="1"/>
</dbReference>
<keyword evidence="5 6" id="KW-0472">Membrane</keyword>